<comment type="caution">
    <text evidence="1">The sequence shown here is derived from an EMBL/GenBank/DDBJ whole genome shotgun (WGS) entry which is preliminary data.</text>
</comment>
<protein>
    <submittedName>
        <fullName evidence="1">Uncharacterized protein</fullName>
    </submittedName>
</protein>
<proteinExistence type="predicted"/>
<accession>J9G9R2</accession>
<dbReference type="AlphaFoldDB" id="J9G9R2"/>
<gene>
    <name evidence="1" type="ORF">EVA_13376</name>
</gene>
<dbReference type="EMBL" id="AMCI01004225">
    <property type="protein sequence ID" value="EJW98517.1"/>
    <property type="molecule type" value="Genomic_DNA"/>
</dbReference>
<evidence type="ECO:0000313" key="1">
    <source>
        <dbReference type="EMBL" id="EJW98517.1"/>
    </source>
</evidence>
<feature type="non-terminal residue" evidence="1">
    <location>
        <position position="223"/>
    </location>
</feature>
<name>J9G9R2_9ZZZZ</name>
<sequence>MDVVGYDSYDMDPTTYNRQVSTNFQADQTIIDTETVEKNANAIGMLTAANDLAKPKVTVQGDLTIKSLSHHGKAYGISHEYSDASRGDNEPGGGNAPVYPLEAGWIKAQKNVTMDIRGESEAYGVFNQVGQVEIGGQSGDVNITVEAGKSHGLYATSNGVIRVGGNQATINAKGQQANALTITANDNDTGVDYQPGTPTIVLASKETTLNGKTFTEEGTRLEL</sequence>
<organism evidence="1">
    <name type="scientific">gut metagenome</name>
    <dbReference type="NCBI Taxonomy" id="749906"/>
    <lineage>
        <taxon>unclassified sequences</taxon>
        <taxon>metagenomes</taxon>
        <taxon>organismal metagenomes</taxon>
    </lineage>
</organism>
<reference evidence="1" key="1">
    <citation type="journal article" date="2012" name="PLoS ONE">
        <title>Gene sets for utilization of primary and secondary nutrition supplies in the distal gut of endangered iberian lynx.</title>
        <authorList>
            <person name="Alcaide M."/>
            <person name="Messina E."/>
            <person name="Richter M."/>
            <person name="Bargiela R."/>
            <person name="Peplies J."/>
            <person name="Huws S.A."/>
            <person name="Newbold C.J."/>
            <person name="Golyshin P.N."/>
            <person name="Simon M.A."/>
            <person name="Lopez G."/>
            <person name="Yakimov M.M."/>
            <person name="Ferrer M."/>
        </authorList>
    </citation>
    <scope>NUCLEOTIDE SEQUENCE</scope>
</reference>